<dbReference type="HOGENOM" id="CLU_2667826_0_0_7"/>
<reference evidence="1 2" key="2">
    <citation type="journal article" date="2012" name="BMC Genomics">
        <title>The genome of Pelobacter carbinolicus reveals surprising metabolic capabilities and physiological features.</title>
        <authorList>
            <person name="Aklujkar M."/>
            <person name="Haveman S.A."/>
            <person name="Didonato R.Jr."/>
            <person name="Chertkov O."/>
            <person name="Han C.S."/>
            <person name="Land M.L."/>
            <person name="Brown P."/>
            <person name="Lovley D.R."/>
        </authorList>
    </citation>
    <scope>NUCLEOTIDE SEQUENCE [LARGE SCALE GENOMIC DNA]</scope>
    <source>
        <strain evidence="2">DSM 2380 / NBRC 103641 / GraBd1</strain>
    </source>
</reference>
<name>Q0C6Q7_SYNC1</name>
<dbReference type="EMBL" id="CP000142">
    <property type="protein sequence ID" value="ABI81880.1"/>
    <property type="molecule type" value="Genomic_DNA"/>
</dbReference>
<evidence type="ECO:0000313" key="2">
    <source>
        <dbReference type="Proteomes" id="UP000002534"/>
    </source>
</evidence>
<proteinExistence type="predicted"/>
<sequence>MLKEGIQTLPIFLTGKCLYFIRRTQKLHPKPVSGKTGTVFTGAVIAKRSWIENGLPRRCFYHCRCNFSQAGEQTV</sequence>
<evidence type="ECO:0000313" key="1">
    <source>
        <dbReference type="EMBL" id="ABI81880.1"/>
    </source>
</evidence>
<keyword evidence="2" id="KW-1185">Reference proteome</keyword>
<accession>Q0C6Q7</accession>
<protein>
    <submittedName>
        <fullName evidence="1">Uncharacterized protein</fullName>
    </submittedName>
</protein>
<dbReference type="STRING" id="338963.Pcar_3260"/>
<dbReference type="AlphaFoldDB" id="Q0C6Q7"/>
<gene>
    <name evidence="1" type="ordered locus">Pcar_3260</name>
</gene>
<dbReference type="Proteomes" id="UP000002534">
    <property type="component" value="Chromosome"/>
</dbReference>
<dbReference type="KEGG" id="pca:Pcar_3260"/>
<reference evidence="2" key="1">
    <citation type="submission" date="2005-10" db="EMBL/GenBank/DDBJ databases">
        <title>Complete sequence of Pelobacter carbinolicus DSM 2380.</title>
        <authorList>
            <person name="Copeland A."/>
            <person name="Lucas S."/>
            <person name="Lapidus A."/>
            <person name="Barry K."/>
            <person name="Detter J.C."/>
            <person name="Glavina T."/>
            <person name="Hammon N."/>
            <person name="Israni S."/>
            <person name="Pitluck S."/>
            <person name="Chertkov O."/>
            <person name="Schmutz J."/>
            <person name="Larimer F."/>
            <person name="Land M."/>
            <person name="Kyrpides N."/>
            <person name="Ivanova N."/>
            <person name="Richardson P."/>
        </authorList>
    </citation>
    <scope>NUCLEOTIDE SEQUENCE [LARGE SCALE GENOMIC DNA]</scope>
    <source>
        <strain evidence="2">DSM 2380 / NBRC 103641 / GraBd1</strain>
    </source>
</reference>
<organism evidence="1 2">
    <name type="scientific">Syntrophotalea carbinolica (strain DSM 2380 / NBRC 103641 / GraBd1)</name>
    <name type="common">Pelobacter carbinolicus</name>
    <dbReference type="NCBI Taxonomy" id="338963"/>
    <lineage>
        <taxon>Bacteria</taxon>
        <taxon>Pseudomonadati</taxon>
        <taxon>Thermodesulfobacteriota</taxon>
        <taxon>Desulfuromonadia</taxon>
        <taxon>Desulfuromonadales</taxon>
        <taxon>Syntrophotaleaceae</taxon>
        <taxon>Syntrophotalea</taxon>
    </lineage>
</organism>